<keyword evidence="3" id="KW-0732">Signal</keyword>
<evidence type="ECO:0008006" key="6">
    <source>
        <dbReference type="Google" id="ProtNLM"/>
    </source>
</evidence>
<evidence type="ECO:0000313" key="5">
    <source>
        <dbReference type="Proteomes" id="UP000807769"/>
    </source>
</evidence>
<protein>
    <recommendedName>
        <fullName evidence="6">Transmembrane protein</fullName>
    </recommendedName>
</protein>
<dbReference type="EMBL" id="JABBWG010000001">
    <property type="protein sequence ID" value="KAG1827175.1"/>
    <property type="molecule type" value="Genomic_DNA"/>
</dbReference>
<dbReference type="RefSeq" id="XP_041200022.1">
    <property type="nucleotide sequence ID" value="XM_041332214.1"/>
</dbReference>
<comment type="caution">
    <text evidence="4">The sequence shown here is derived from an EMBL/GenBank/DDBJ whole genome shotgun (WGS) entry which is preliminary data.</text>
</comment>
<dbReference type="Proteomes" id="UP000807769">
    <property type="component" value="Unassembled WGS sequence"/>
</dbReference>
<proteinExistence type="predicted"/>
<reference evidence="4" key="1">
    <citation type="journal article" date="2020" name="New Phytol.">
        <title>Comparative genomics reveals dynamic genome evolution in host specialist ectomycorrhizal fungi.</title>
        <authorList>
            <person name="Lofgren L.A."/>
            <person name="Nguyen N.H."/>
            <person name="Vilgalys R."/>
            <person name="Ruytinx J."/>
            <person name="Liao H.L."/>
            <person name="Branco S."/>
            <person name="Kuo A."/>
            <person name="LaButti K."/>
            <person name="Lipzen A."/>
            <person name="Andreopoulos W."/>
            <person name="Pangilinan J."/>
            <person name="Riley R."/>
            <person name="Hundley H."/>
            <person name="Na H."/>
            <person name="Barry K."/>
            <person name="Grigoriev I.V."/>
            <person name="Stajich J.E."/>
            <person name="Kennedy P.G."/>
        </authorList>
    </citation>
    <scope>NUCLEOTIDE SEQUENCE</scope>
    <source>
        <strain evidence="4">MN1</strain>
    </source>
</reference>
<sequence length="340" mass="35658">MSPFIKTWSLTVVLIAGALVPRGAFAQVSNATCLSSYSWMNNSLGQDPCVVASYLESVCSGGAFEVIALLPGDFYEGPSVVLANSCECSTVTYSLISACGDCQNATFLNWSGWSYNCSQVFSQVLVSKVVYIPQAYKIHLVDRYPHNIPSGTVVPNWAYLNVTAAGFDPVVAQSAGDLPESTATSVQSTGSVTYSNSVSASLTSSSGAATGSSTTSSKSNVGAIAGGIVGGIVGAAVVISLATWCFVKRRRSSTTPFSDNDGGPGYTQSYYSANPDSFQGQPQMTQQPRLYDPSDPSTFPDSLSSPTITSSSNMYQHPSIPPHVFSEQPRPGQYAGAPEV</sequence>
<feature type="signal peptide" evidence="3">
    <location>
        <begin position="1"/>
        <end position="26"/>
    </location>
</feature>
<gene>
    <name evidence="4" type="ORF">BJ212DRAFT_1294518</name>
</gene>
<keyword evidence="5" id="KW-1185">Reference proteome</keyword>
<dbReference type="OrthoDB" id="2526171at2759"/>
<feature type="compositionally biased region" description="Low complexity" evidence="1">
    <location>
        <begin position="302"/>
        <end position="312"/>
    </location>
</feature>
<feature type="compositionally biased region" description="Polar residues" evidence="1">
    <location>
        <begin position="266"/>
        <end position="288"/>
    </location>
</feature>
<keyword evidence="2" id="KW-0812">Transmembrane</keyword>
<evidence type="ECO:0000313" key="4">
    <source>
        <dbReference type="EMBL" id="KAG1827175.1"/>
    </source>
</evidence>
<evidence type="ECO:0000256" key="1">
    <source>
        <dbReference type="SAM" id="MobiDB-lite"/>
    </source>
</evidence>
<feature type="region of interest" description="Disordered" evidence="1">
    <location>
        <begin position="253"/>
        <end position="340"/>
    </location>
</feature>
<feature type="transmembrane region" description="Helical" evidence="2">
    <location>
        <begin position="223"/>
        <end position="247"/>
    </location>
</feature>
<feature type="chain" id="PRO_5040246198" description="Transmembrane protein" evidence="3">
    <location>
        <begin position="27"/>
        <end position="340"/>
    </location>
</feature>
<organism evidence="4 5">
    <name type="scientific">Suillus subaureus</name>
    <dbReference type="NCBI Taxonomy" id="48587"/>
    <lineage>
        <taxon>Eukaryota</taxon>
        <taxon>Fungi</taxon>
        <taxon>Dikarya</taxon>
        <taxon>Basidiomycota</taxon>
        <taxon>Agaricomycotina</taxon>
        <taxon>Agaricomycetes</taxon>
        <taxon>Agaricomycetidae</taxon>
        <taxon>Boletales</taxon>
        <taxon>Suillineae</taxon>
        <taxon>Suillaceae</taxon>
        <taxon>Suillus</taxon>
    </lineage>
</organism>
<name>A0A9P7ENS2_9AGAM</name>
<dbReference type="AlphaFoldDB" id="A0A9P7ENS2"/>
<evidence type="ECO:0000256" key="3">
    <source>
        <dbReference type="SAM" id="SignalP"/>
    </source>
</evidence>
<keyword evidence="2" id="KW-1133">Transmembrane helix</keyword>
<dbReference type="GeneID" id="64626231"/>
<evidence type="ECO:0000256" key="2">
    <source>
        <dbReference type="SAM" id="Phobius"/>
    </source>
</evidence>
<accession>A0A9P7ENS2</accession>
<keyword evidence="2" id="KW-0472">Membrane</keyword>